<name>A0A5B7G5Q8_PORTR</name>
<gene>
    <name evidence="2" type="ORF">E2C01_049263</name>
</gene>
<evidence type="ECO:0000313" key="3">
    <source>
        <dbReference type="Proteomes" id="UP000324222"/>
    </source>
</evidence>
<accession>A0A5B7G5Q8</accession>
<comment type="caution">
    <text evidence="2">The sequence shown here is derived from an EMBL/GenBank/DDBJ whole genome shotgun (WGS) entry which is preliminary data.</text>
</comment>
<dbReference type="Proteomes" id="UP000324222">
    <property type="component" value="Unassembled WGS sequence"/>
</dbReference>
<sequence>MPLKNELVFDRLAALSSRNRYDALKKESADLERQIAQLQDAQDTLLRMQQRQFPFAVSQCHAFEDCKVAGCGKAWL</sequence>
<evidence type="ECO:0000256" key="1">
    <source>
        <dbReference type="SAM" id="Coils"/>
    </source>
</evidence>
<dbReference type="EMBL" id="VSRR010013082">
    <property type="protein sequence ID" value="MPC55331.1"/>
    <property type="molecule type" value="Genomic_DNA"/>
</dbReference>
<proteinExistence type="predicted"/>
<evidence type="ECO:0000313" key="2">
    <source>
        <dbReference type="EMBL" id="MPC55331.1"/>
    </source>
</evidence>
<organism evidence="2 3">
    <name type="scientific">Portunus trituberculatus</name>
    <name type="common">Swimming crab</name>
    <name type="synonym">Neptunus trituberculatus</name>
    <dbReference type="NCBI Taxonomy" id="210409"/>
    <lineage>
        <taxon>Eukaryota</taxon>
        <taxon>Metazoa</taxon>
        <taxon>Ecdysozoa</taxon>
        <taxon>Arthropoda</taxon>
        <taxon>Crustacea</taxon>
        <taxon>Multicrustacea</taxon>
        <taxon>Malacostraca</taxon>
        <taxon>Eumalacostraca</taxon>
        <taxon>Eucarida</taxon>
        <taxon>Decapoda</taxon>
        <taxon>Pleocyemata</taxon>
        <taxon>Brachyura</taxon>
        <taxon>Eubrachyura</taxon>
        <taxon>Portunoidea</taxon>
        <taxon>Portunidae</taxon>
        <taxon>Portuninae</taxon>
        <taxon>Portunus</taxon>
    </lineage>
</organism>
<protein>
    <submittedName>
        <fullName evidence="2">Uncharacterized protein</fullName>
    </submittedName>
</protein>
<keyword evidence="1" id="KW-0175">Coiled coil</keyword>
<feature type="coiled-coil region" evidence="1">
    <location>
        <begin position="14"/>
        <end position="51"/>
    </location>
</feature>
<dbReference type="AlphaFoldDB" id="A0A5B7G5Q8"/>
<dbReference type="OrthoDB" id="6250593at2759"/>
<keyword evidence="3" id="KW-1185">Reference proteome</keyword>
<reference evidence="2 3" key="1">
    <citation type="submission" date="2019-05" db="EMBL/GenBank/DDBJ databases">
        <title>Another draft genome of Portunus trituberculatus and its Hox gene families provides insights of decapod evolution.</title>
        <authorList>
            <person name="Jeong J.-H."/>
            <person name="Song I."/>
            <person name="Kim S."/>
            <person name="Choi T."/>
            <person name="Kim D."/>
            <person name="Ryu S."/>
            <person name="Kim W."/>
        </authorList>
    </citation>
    <scope>NUCLEOTIDE SEQUENCE [LARGE SCALE GENOMIC DNA]</scope>
    <source>
        <tissue evidence="2">Muscle</tissue>
    </source>
</reference>